<dbReference type="PANTHER" id="PTHR48079">
    <property type="entry name" value="PROTEIN YEEZ"/>
    <property type="match status" value="1"/>
</dbReference>
<dbReference type="RefSeq" id="WP_078003778.1">
    <property type="nucleotide sequence ID" value="NZ_MRUL01000012.1"/>
</dbReference>
<sequence>METKGKVLILGATGGIGSETARRLIEEKWDVRALKRGLQGSEQRNGIQWTPGDVLDPEQVKAAASGCDVIVHAVNPPGYRNWKGLVLPMVRNTIKAAEQNNALIVLPGTLYNYGPDAFPLIRENARQRPLTRKGAIRVEMEQELAAWSQRGGRVLIVRAGDFFGPHAGNNWFSQGLVKPGSLPTVINNPGTPGIGHQWAYLPDMAATVAALLARRDELEPFACFQMQGHWDPDGSTMSRAIQRTVASYGGAAKIQSFPWWLTYLAAPFSTTLREILEMRYLWRQPVRMDNTKLVTFLGAEPHTPLDEAIETTLQGLGCIRHAARPRPPLAGSR</sequence>
<dbReference type="STRING" id="1926881.BTJ39_16460"/>
<evidence type="ECO:0000259" key="1">
    <source>
        <dbReference type="Pfam" id="PF01370"/>
    </source>
</evidence>
<dbReference type="InterPro" id="IPR036291">
    <property type="entry name" value="NAD(P)-bd_dom_sf"/>
</dbReference>
<organism evidence="2 3">
    <name type="scientific">Izhakiella australiensis</name>
    <dbReference type="NCBI Taxonomy" id="1926881"/>
    <lineage>
        <taxon>Bacteria</taxon>
        <taxon>Pseudomonadati</taxon>
        <taxon>Pseudomonadota</taxon>
        <taxon>Gammaproteobacteria</taxon>
        <taxon>Enterobacterales</taxon>
        <taxon>Erwiniaceae</taxon>
        <taxon>Izhakiella</taxon>
    </lineage>
</organism>
<dbReference type="InterPro" id="IPR001509">
    <property type="entry name" value="Epimerase_deHydtase"/>
</dbReference>
<proteinExistence type="predicted"/>
<evidence type="ECO:0000313" key="3">
    <source>
        <dbReference type="Proteomes" id="UP000190667"/>
    </source>
</evidence>
<dbReference type="Pfam" id="PF01370">
    <property type="entry name" value="Epimerase"/>
    <property type="match status" value="1"/>
</dbReference>
<comment type="caution">
    <text evidence="2">The sequence shown here is derived from an EMBL/GenBank/DDBJ whole genome shotgun (WGS) entry which is preliminary data.</text>
</comment>
<gene>
    <name evidence="2" type="ORF">BTJ39_16460</name>
</gene>
<name>A0A1S8YIP4_9GAMM</name>
<dbReference type="AlphaFoldDB" id="A0A1S8YIP4"/>
<dbReference type="SUPFAM" id="SSF51735">
    <property type="entry name" value="NAD(P)-binding Rossmann-fold domains"/>
    <property type="match status" value="1"/>
</dbReference>
<evidence type="ECO:0000313" key="2">
    <source>
        <dbReference type="EMBL" id="OON38949.1"/>
    </source>
</evidence>
<accession>A0A1S8YIP4</accession>
<dbReference type="OrthoDB" id="112777at2"/>
<protein>
    <submittedName>
        <fullName evidence="2">NAD-dependent epimerase</fullName>
    </submittedName>
</protein>
<dbReference type="EMBL" id="MRUL01000012">
    <property type="protein sequence ID" value="OON38949.1"/>
    <property type="molecule type" value="Genomic_DNA"/>
</dbReference>
<feature type="domain" description="NAD-dependent epimerase/dehydratase" evidence="1">
    <location>
        <begin position="7"/>
        <end position="170"/>
    </location>
</feature>
<keyword evidence="3" id="KW-1185">Reference proteome</keyword>
<dbReference type="PANTHER" id="PTHR48079:SF6">
    <property type="entry name" value="NAD(P)-BINDING DOMAIN-CONTAINING PROTEIN-RELATED"/>
    <property type="match status" value="1"/>
</dbReference>
<dbReference type="GO" id="GO:0004029">
    <property type="term" value="F:aldehyde dehydrogenase (NAD+) activity"/>
    <property type="evidence" value="ECO:0007669"/>
    <property type="project" value="TreeGrafter"/>
</dbReference>
<reference evidence="2 3" key="1">
    <citation type="submission" date="2016-12" db="EMBL/GenBank/DDBJ databases">
        <title>Izhakiella australiana sp. nov. of genus Izhakiella isolated from Australian desert.</title>
        <authorList>
            <person name="Ji M."/>
        </authorList>
    </citation>
    <scope>NUCLEOTIDE SEQUENCE [LARGE SCALE GENOMIC DNA]</scope>
    <source>
        <strain evidence="2 3">D4N98</strain>
    </source>
</reference>
<dbReference type="Proteomes" id="UP000190667">
    <property type="component" value="Unassembled WGS sequence"/>
</dbReference>
<dbReference type="InterPro" id="IPR051783">
    <property type="entry name" value="NAD(P)-dependent_oxidoreduct"/>
</dbReference>
<dbReference type="Gene3D" id="3.40.50.720">
    <property type="entry name" value="NAD(P)-binding Rossmann-like Domain"/>
    <property type="match status" value="1"/>
</dbReference>
<dbReference type="GO" id="GO:0005737">
    <property type="term" value="C:cytoplasm"/>
    <property type="evidence" value="ECO:0007669"/>
    <property type="project" value="TreeGrafter"/>
</dbReference>